<reference evidence="1" key="1">
    <citation type="journal article" date="2021" name="PeerJ">
        <title>Extensive microbial diversity within the chicken gut microbiome revealed by metagenomics and culture.</title>
        <authorList>
            <person name="Gilroy R."/>
            <person name="Ravi A."/>
            <person name="Getino M."/>
            <person name="Pursley I."/>
            <person name="Horton D.L."/>
            <person name="Alikhan N.F."/>
            <person name="Baker D."/>
            <person name="Gharbi K."/>
            <person name="Hall N."/>
            <person name="Watson M."/>
            <person name="Adriaenssens E.M."/>
            <person name="Foster-Nyarko E."/>
            <person name="Jarju S."/>
            <person name="Secka A."/>
            <person name="Antonio M."/>
            <person name="Oren A."/>
            <person name="Chaudhuri R.R."/>
            <person name="La Ragione R."/>
            <person name="Hildebrand F."/>
            <person name="Pallen M.J."/>
        </authorList>
    </citation>
    <scope>NUCLEOTIDE SEQUENCE</scope>
    <source>
        <strain evidence="1">ChiHjej12B11-14209</strain>
    </source>
</reference>
<reference evidence="1" key="2">
    <citation type="submission" date="2021-04" db="EMBL/GenBank/DDBJ databases">
        <authorList>
            <person name="Gilroy R."/>
        </authorList>
    </citation>
    <scope>NUCLEOTIDE SEQUENCE</scope>
    <source>
        <strain evidence="1">ChiHjej12B11-14209</strain>
    </source>
</reference>
<dbReference type="AlphaFoldDB" id="A0A9D2JEP1"/>
<organism evidence="1 2">
    <name type="scientific">Candidatus Olsenella pullistercoris</name>
    <dbReference type="NCBI Taxonomy" id="2838712"/>
    <lineage>
        <taxon>Bacteria</taxon>
        <taxon>Bacillati</taxon>
        <taxon>Actinomycetota</taxon>
        <taxon>Coriobacteriia</taxon>
        <taxon>Coriobacteriales</taxon>
        <taxon>Atopobiaceae</taxon>
        <taxon>Olsenella</taxon>
    </lineage>
</organism>
<proteinExistence type="predicted"/>
<evidence type="ECO:0000313" key="2">
    <source>
        <dbReference type="Proteomes" id="UP000824062"/>
    </source>
</evidence>
<gene>
    <name evidence="1" type="ORF">IAA19_07475</name>
</gene>
<dbReference type="Proteomes" id="UP000824062">
    <property type="component" value="Unassembled WGS sequence"/>
</dbReference>
<name>A0A9D2JEP1_9ACTN</name>
<dbReference type="EMBL" id="DXBM01000062">
    <property type="protein sequence ID" value="HIZ46838.1"/>
    <property type="molecule type" value="Genomic_DNA"/>
</dbReference>
<sequence length="93" mass="10634">MSGLPEEKKLRSMGVAWFVSYAYYNHVDKSHDNWQRTNTVAMRKSFYASTTEHHVEWLREVLDMRPAGLSRNTIGLGTAEIKDMAGRTLAKMG</sequence>
<accession>A0A9D2JEP1</accession>
<comment type="caution">
    <text evidence="1">The sequence shown here is derived from an EMBL/GenBank/DDBJ whole genome shotgun (WGS) entry which is preliminary data.</text>
</comment>
<evidence type="ECO:0000313" key="1">
    <source>
        <dbReference type="EMBL" id="HIZ46838.1"/>
    </source>
</evidence>
<protein>
    <submittedName>
        <fullName evidence="1">Uncharacterized protein</fullName>
    </submittedName>
</protein>